<dbReference type="GeneID" id="54460381"/>
<evidence type="ECO:0000313" key="1">
    <source>
        <dbReference type="EMBL" id="KAF2812120.1"/>
    </source>
</evidence>
<evidence type="ECO:0000313" key="3">
    <source>
        <dbReference type="RefSeq" id="XP_033579084.1"/>
    </source>
</evidence>
<dbReference type="Proteomes" id="UP000504636">
    <property type="component" value="Unplaced"/>
</dbReference>
<organism evidence="1">
    <name type="scientific">Mytilinidion resinicola</name>
    <dbReference type="NCBI Taxonomy" id="574789"/>
    <lineage>
        <taxon>Eukaryota</taxon>
        <taxon>Fungi</taxon>
        <taxon>Dikarya</taxon>
        <taxon>Ascomycota</taxon>
        <taxon>Pezizomycotina</taxon>
        <taxon>Dothideomycetes</taxon>
        <taxon>Pleosporomycetidae</taxon>
        <taxon>Mytilinidiales</taxon>
        <taxon>Mytilinidiaceae</taxon>
        <taxon>Mytilinidion</taxon>
    </lineage>
</organism>
<evidence type="ECO:0000313" key="2">
    <source>
        <dbReference type="Proteomes" id="UP000504636"/>
    </source>
</evidence>
<reference evidence="1 3" key="1">
    <citation type="journal article" date="2020" name="Stud. Mycol.">
        <title>101 Dothideomycetes genomes: a test case for predicting lifestyles and emergence of pathogens.</title>
        <authorList>
            <person name="Haridas S."/>
            <person name="Albert R."/>
            <person name="Binder M."/>
            <person name="Bloem J."/>
            <person name="Labutti K."/>
            <person name="Salamov A."/>
            <person name="Andreopoulos B."/>
            <person name="Baker S."/>
            <person name="Barry K."/>
            <person name="Bills G."/>
            <person name="Bluhm B."/>
            <person name="Cannon C."/>
            <person name="Castanera R."/>
            <person name="Culley D."/>
            <person name="Daum C."/>
            <person name="Ezra D."/>
            <person name="Gonzalez J."/>
            <person name="Henrissat B."/>
            <person name="Kuo A."/>
            <person name="Liang C."/>
            <person name="Lipzen A."/>
            <person name="Lutzoni F."/>
            <person name="Magnuson J."/>
            <person name="Mondo S."/>
            <person name="Nolan M."/>
            <person name="Ohm R."/>
            <person name="Pangilinan J."/>
            <person name="Park H.-J."/>
            <person name="Ramirez L."/>
            <person name="Alfaro M."/>
            <person name="Sun H."/>
            <person name="Tritt A."/>
            <person name="Yoshinaga Y."/>
            <person name="Zwiers L.-H."/>
            <person name="Turgeon B."/>
            <person name="Goodwin S."/>
            <person name="Spatafora J."/>
            <person name="Crous P."/>
            <person name="Grigoriev I."/>
        </authorList>
    </citation>
    <scope>NUCLEOTIDE SEQUENCE</scope>
    <source>
        <strain evidence="1 3">CBS 304.34</strain>
    </source>
</reference>
<dbReference type="AlphaFoldDB" id="A0A6A6YTI7"/>
<protein>
    <submittedName>
        <fullName evidence="1 3">Uncharacterized protein</fullName>
    </submittedName>
</protein>
<reference evidence="3" key="2">
    <citation type="submission" date="2020-04" db="EMBL/GenBank/DDBJ databases">
        <authorList>
            <consortium name="NCBI Genome Project"/>
        </authorList>
    </citation>
    <scope>NUCLEOTIDE SEQUENCE</scope>
    <source>
        <strain evidence="3">CBS 304.34</strain>
    </source>
</reference>
<sequence>MRSDTAEKSRKLWTLAVTKVYSSAATKVSSSAVTTVFSLVVNKGFHMAVNKGFNMAVNKASNTGGVREWDTPRISLNTGSVNALLKPTQWAMKTDITPATSKAVISGARTVRNNQDFPRLKTNLRRRAGPATSRAGRIGDRMSLRFSGSENSSGGSSLDNFDQPTSAANLLTGMVTLTTDTLRRDTKNQMTTSRSQPLWDGCVWMDLNTVSVLCEAVELLWGLAMISRLPVVRRCL</sequence>
<dbReference type="RefSeq" id="XP_033579084.1">
    <property type="nucleotide sequence ID" value="XM_033719488.1"/>
</dbReference>
<gene>
    <name evidence="1 3" type="ORF">BDZ99DRAFT_460901</name>
</gene>
<reference evidence="3" key="3">
    <citation type="submission" date="2025-04" db="UniProtKB">
        <authorList>
            <consortium name="RefSeq"/>
        </authorList>
    </citation>
    <scope>IDENTIFICATION</scope>
    <source>
        <strain evidence="3">CBS 304.34</strain>
    </source>
</reference>
<keyword evidence="2" id="KW-1185">Reference proteome</keyword>
<dbReference type="EMBL" id="MU003697">
    <property type="protein sequence ID" value="KAF2812120.1"/>
    <property type="molecule type" value="Genomic_DNA"/>
</dbReference>
<name>A0A6A6YTI7_9PEZI</name>
<accession>A0A6A6YTI7</accession>
<proteinExistence type="predicted"/>